<sequence>MIQITDDRLQIGGTPRIVLYGVHAQALARALRGIRDAGRDATGATILTDRSSVAVTPVEPSGVTLTRGRTELSLTGAECKRIVEGFGE</sequence>
<evidence type="ECO:0000313" key="1">
    <source>
        <dbReference type="EMBL" id="KMV15833.1"/>
    </source>
</evidence>
<accession>A0A0J8U2P7</accession>
<comment type="caution">
    <text evidence="1">The sequence shown here is derived from an EMBL/GenBank/DDBJ whole genome shotgun (WGS) entry which is preliminary data.</text>
</comment>
<dbReference type="Proteomes" id="UP000037594">
    <property type="component" value="Unassembled WGS sequence"/>
</dbReference>
<organism evidence="1 2">
    <name type="scientific">Mycolicibacterium conceptionense</name>
    <dbReference type="NCBI Taxonomy" id="451644"/>
    <lineage>
        <taxon>Bacteria</taxon>
        <taxon>Bacillati</taxon>
        <taxon>Actinomycetota</taxon>
        <taxon>Actinomycetes</taxon>
        <taxon>Mycobacteriales</taxon>
        <taxon>Mycobacteriaceae</taxon>
        <taxon>Mycolicibacterium</taxon>
    </lineage>
</organism>
<evidence type="ECO:0000313" key="2">
    <source>
        <dbReference type="Proteomes" id="UP000037594"/>
    </source>
</evidence>
<name>A0A0J8U2P7_9MYCO</name>
<dbReference type="AlphaFoldDB" id="A0A0J8U2P7"/>
<protein>
    <submittedName>
        <fullName evidence="1">Uncharacterized protein</fullName>
    </submittedName>
</protein>
<dbReference type="PATRIC" id="fig|451644.5.peg.4819"/>
<dbReference type="EMBL" id="LFOD01000026">
    <property type="protein sequence ID" value="KMV15833.1"/>
    <property type="molecule type" value="Genomic_DNA"/>
</dbReference>
<proteinExistence type="predicted"/>
<gene>
    <name evidence="1" type="ORF">ACT17_23355</name>
</gene>
<reference evidence="1 2" key="1">
    <citation type="submission" date="2015-06" db="EMBL/GenBank/DDBJ databases">
        <title>Genome sequence of Mycobacterium conceptionense strain MLE.</title>
        <authorList>
            <person name="Greninger A.L."/>
            <person name="Cunningham G."/>
            <person name="Chiu C.Y."/>
            <person name="Miller S."/>
        </authorList>
    </citation>
    <scope>NUCLEOTIDE SEQUENCE [LARGE SCALE GENOMIC DNA]</scope>
    <source>
        <strain evidence="1 2">MLE</strain>
    </source>
</reference>